<evidence type="ECO:0000256" key="2">
    <source>
        <dbReference type="ARBA" id="ARBA00010617"/>
    </source>
</evidence>
<evidence type="ECO:0000256" key="5">
    <source>
        <dbReference type="ARBA" id="ARBA00023002"/>
    </source>
</evidence>
<proteinExistence type="inferred from homology"/>
<dbReference type="InterPro" id="IPR001128">
    <property type="entry name" value="Cyt_P450"/>
</dbReference>
<organism evidence="8 9">
    <name type="scientific">Polyodon spathula</name>
    <name type="common">North American paddlefish</name>
    <name type="synonym">Squalus spathula</name>
    <dbReference type="NCBI Taxonomy" id="7913"/>
    <lineage>
        <taxon>Eukaryota</taxon>
        <taxon>Metazoa</taxon>
        <taxon>Chordata</taxon>
        <taxon>Craniata</taxon>
        <taxon>Vertebrata</taxon>
        <taxon>Euteleostomi</taxon>
        <taxon>Actinopterygii</taxon>
        <taxon>Chondrostei</taxon>
        <taxon>Acipenseriformes</taxon>
        <taxon>Polyodontidae</taxon>
        <taxon>Polyodon</taxon>
    </lineage>
</organism>
<gene>
    <name evidence="8" type="primary">Cyp24a1_1</name>
    <name evidence="8" type="ORF">GTO93_0019949</name>
</gene>
<protein>
    <submittedName>
        <fullName evidence="8">CP24A protein</fullName>
    </submittedName>
</protein>
<keyword evidence="4" id="KW-0479">Metal-binding</keyword>
<feature type="non-terminal residue" evidence="8">
    <location>
        <position position="1"/>
    </location>
</feature>
<dbReference type="PANTHER" id="PTHR24279">
    <property type="entry name" value="CYTOCHROME P450"/>
    <property type="match status" value="1"/>
</dbReference>
<evidence type="ECO:0000313" key="8">
    <source>
        <dbReference type="EMBL" id="MBN3283671.1"/>
    </source>
</evidence>
<dbReference type="PRINTS" id="PR00463">
    <property type="entry name" value="EP450I"/>
</dbReference>
<dbReference type="SUPFAM" id="SSF48264">
    <property type="entry name" value="Cytochrome P450"/>
    <property type="match status" value="1"/>
</dbReference>
<comment type="similarity">
    <text evidence="2">Belongs to the cytochrome P450 family.</text>
</comment>
<dbReference type="InterPro" id="IPR050479">
    <property type="entry name" value="CYP11_CYP27_families"/>
</dbReference>
<keyword evidence="3" id="KW-0349">Heme</keyword>
<comment type="cofactor">
    <cofactor evidence="1">
        <name>heme</name>
        <dbReference type="ChEBI" id="CHEBI:30413"/>
    </cofactor>
</comment>
<dbReference type="PANTHER" id="PTHR24279:SF124">
    <property type="entry name" value="1,25-DIHYDROXYVITAMIN D(3) 24-HYDROXYLASE, MITOCHONDRIAL"/>
    <property type="match status" value="1"/>
</dbReference>
<keyword evidence="5" id="KW-0560">Oxidoreductase</keyword>
<evidence type="ECO:0000256" key="4">
    <source>
        <dbReference type="ARBA" id="ARBA00022723"/>
    </source>
</evidence>
<comment type="caution">
    <text evidence="8">The sequence shown here is derived from an EMBL/GenBank/DDBJ whole genome shotgun (WGS) entry which is preliminary data.</text>
</comment>
<dbReference type="Pfam" id="PF00067">
    <property type="entry name" value="p450"/>
    <property type="match status" value="1"/>
</dbReference>
<evidence type="ECO:0000256" key="1">
    <source>
        <dbReference type="ARBA" id="ARBA00001971"/>
    </source>
</evidence>
<accession>A0ABS2YBS2</accession>
<dbReference type="InterPro" id="IPR036396">
    <property type="entry name" value="Cyt_P450_sf"/>
</dbReference>
<keyword evidence="7" id="KW-0503">Monooxygenase</keyword>
<dbReference type="Proteomes" id="UP001166093">
    <property type="component" value="Unassembled WGS sequence"/>
</dbReference>
<name>A0ABS2YBS2_POLSP</name>
<dbReference type="EMBL" id="JAAWVQ010129861">
    <property type="protein sequence ID" value="MBN3283671.1"/>
    <property type="molecule type" value="Genomic_DNA"/>
</dbReference>
<dbReference type="InterPro" id="IPR002401">
    <property type="entry name" value="Cyt_P450_E_grp-I"/>
</dbReference>
<keyword evidence="9" id="KW-1185">Reference proteome</keyword>
<evidence type="ECO:0000313" key="9">
    <source>
        <dbReference type="Proteomes" id="UP001166093"/>
    </source>
</evidence>
<reference evidence="8" key="1">
    <citation type="journal article" date="2021" name="Cell">
        <title>Tracing the genetic footprints of vertebrate landing in non-teleost ray-finned fishes.</title>
        <authorList>
            <person name="Bi X."/>
            <person name="Wang K."/>
            <person name="Yang L."/>
            <person name="Pan H."/>
            <person name="Jiang H."/>
            <person name="Wei Q."/>
            <person name="Fang M."/>
            <person name="Yu H."/>
            <person name="Zhu C."/>
            <person name="Cai Y."/>
            <person name="He Y."/>
            <person name="Gan X."/>
            <person name="Zeng H."/>
            <person name="Yu D."/>
            <person name="Zhu Y."/>
            <person name="Jiang H."/>
            <person name="Qiu Q."/>
            <person name="Yang H."/>
            <person name="Zhang Y.E."/>
            <person name="Wang W."/>
            <person name="Zhu M."/>
            <person name="He S."/>
            <person name="Zhang G."/>
        </authorList>
    </citation>
    <scope>NUCLEOTIDE SEQUENCE</scope>
    <source>
        <strain evidence="8">Pddl_001</strain>
    </source>
</reference>
<sequence>MLEYHKQYGDIFKMKIGNFESVQIGHPILLEKLFRNESQFPQRLEIRPWKAYRDYREESYGLLTLEGEEWIAVRRHLPKQLLKPNQIEKCHVMLNEVIENLITQIDSYCDENRCMKDIMFELNKWTFQSTCSLFYNKKVGLEQPINSKQALTFIMSSKQMMQCLGILMVTSADLHKKVNSKIWKQHTEAWDNLFEIGKVHESSILKGIHRHEITKTNHPEEDILDEVYQSSQLSRKQLYAVMTELQTGGVETTANAMLWAIFNLSRNPQAQARLNKEVLKVLPDGQAPTVMDINKIPFLKACLKESMRVTPTIPFTSRTLDKDTCVGGYLLPKNVFVMINAHPMNENEEYFSDAKLFKPERWLQEKDKIHPFANCIWPSVG</sequence>
<keyword evidence="6" id="KW-0408">Iron</keyword>
<dbReference type="Gene3D" id="1.10.630.10">
    <property type="entry name" value="Cytochrome P450"/>
    <property type="match status" value="1"/>
</dbReference>
<evidence type="ECO:0000256" key="7">
    <source>
        <dbReference type="ARBA" id="ARBA00023033"/>
    </source>
</evidence>
<evidence type="ECO:0000256" key="6">
    <source>
        <dbReference type="ARBA" id="ARBA00023004"/>
    </source>
</evidence>
<evidence type="ECO:0000256" key="3">
    <source>
        <dbReference type="ARBA" id="ARBA00022617"/>
    </source>
</evidence>
<feature type="non-terminal residue" evidence="8">
    <location>
        <position position="381"/>
    </location>
</feature>